<feature type="region of interest" description="Disordered" evidence="1">
    <location>
        <begin position="101"/>
        <end position="170"/>
    </location>
</feature>
<dbReference type="EMBL" id="JANRHA010000030">
    <property type="protein sequence ID" value="MDG3017223.1"/>
    <property type="molecule type" value="Genomic_DNA"/>
</dbReference>
<organism evidence="2 3">
    <name type="scientific">Speluncibacter jeojiensis</name>
    <dbReference type="NCBI Taxonomy" id="2710754"/>
    <lineage>
        <taxon>Bacteria</taxon>
        <taxon>Bacillati</taxon>
        <taxon>Actinomycetota</taxon>
        <taxon>Actinomycetes</taxon>
        <taxon>Mycobacteriales</taxon>
        <taxon>Speluncibacteraceae</taxon>
        <taxon>Speluncibacter</taxon>
    </lineage>
</organism>
<comment type="caution">
    <text evidence="2">The sequence shown here is derived from an EMBL/GenBank/DDBJ whole genome shotgun (WGS) entry which is preliminary data.</text>
</comment>
<dbReference type="Proteomes" id="UP001152755">
    <property type="component" value="Unassembled WGS sequence"/>
</dbReference>
<dbReference type="RefSeq" id="WP_332520867.1">
    <property type="nucleotide sequence ID" value="NZ_JANRHA010000030.1"/>
</dbReference>
<dbReference type="AlphaFoldDB" id="A0A9X4M8G3"/>
<keyword evidence="3" id="KW-1185">Reference proteome</keyword>
<accession>A0A9X4M8G3</accession>
<gene>
    <name evidence="2" type="ORF">NVS88_21950</name>
</gene>
<reference evidence="2" key="1">
    <citation type="submission" date="2022-08" db="EMBL/GenBank/DDBJ databases">
        <title>Genome analysis of Corynebacteriales strain.</title>
        <authorList>
            <person name="Lee S.D."/>
        </authorList>
    </citation>
    <scope>NUCLEOTIDE SEQUENCE</scope>
    <source>
        <strain evidence="2">D3-21</strain>
    </source>
</reference>
<sequence length="170" mass="17517">MAANPVGSAIGVEGSNGVVGGLNNASQQCTVDRDRIEQMHYGGASVGGDLGVQVVVAAETAVDELHRMEIEVIRDVQRGVPAGPPQICGGKRPPVAVGIRRQRGRAGLGDSSDEVDGRAHTDSRPPIPPSRRNAGSVMLCETSADVDAGASLAPKHPRARTGSGSVKRLQ</sequence>
<evidence type="ECO:0000313" key="3">
    <source>
        <dbReference type="Proteomes" id="UP001152755"/>
    </source>
</evidence>
<protein>
    <submittedName>
        <fullName evidence="2">Uncharacterized protein</fullName>
    </submittedName>
</protein>
<proteinExistence type="predicted"/>
<name>A0A9X4M8G3_9ACTN</name>
<evidence type="ECO:0000256" key="1">
    <source>
        <dbReference type="SAM" id="MobiDB-lite"/>
    </source>
</evidence>
<evidence type="ECO:0000313" key="2">
    <source>
        <dbReference type="EMBL" id="MDG3017223.1"/>
    </source>
</evidence>